<dbReference type="Proteomes" id="UP000331127">
    <property type="component" value="Unassembled WGS sequence"/>
</dbReference>
<protein>
    <submittedName>
        <fullName evidence="1">Uncharacterized protein</fullName>
    </submittedName>
</protein>
<dbReference type="RefSeq" id="WP_174900186.1">
    <property type="nucleotide sequence ID" value="NZ_BAAAHL010000055.1"/>
</dbReference>
<reference evidence="1 2" key="1">
    <citation type="submission" date="2019-10" db="EMBL/GenBank/DDBJ databases">
        <title>Whole genome shotgun sequence of Acrocarpospora macrocephala NBRC 16266.</title>
        <authorList>
            <person name="Ichikawa N."/>
            <person name="Kimura A."/>
            <person name="Kitahashi Y."/>
            <person name="Komaki H."/>
            <person name="Oguchi A."/>
        </authorList>
    </citation>
    <scope>NUCLEOTIDE SEQUENCE [LARGE SCALE GENOMIC DNA]</scope>
    <source>
        <strain evidence="1 2">NBRC 16266</strain>
    </source>
</reference>
<sequence>MPTFETTPRFERDWKKLSEPRQALFRKVVMETFVPDLAAPERPFRPGLRVKGVTAHPGVFEMTWDGDGRATFSYGEEQIPGEPHGVWRRIGTHSILTPPPGP</sequence>
<comment type="caution">
    <text evidence="1">The sequence shown here is derived from an EMBL/GenBank/DDBJ whole genome shotgun (WGS) entry which is preliminary data.</text>
</comment>
<evidence type="ECO:0000313" key="1">
    <source>
        <dbReference type="EMBL" id="GES10188.1"/>
    </source>
</evidence>
<keyword evidence="2" id="KW-1185">Reference proteome</keyword>
<accession>A0A5M3WVM1</accession>
<gene>
    <name evidence="1" type="ORF">Amac_037850</name>
</gene>
<proteinExistence type="predicted"/>
<dbReference type="AlphaFoldDB" id="A0A5M3WVM1"/>
<organism evidence="1 2">
    <name type="scientific">Acrocarpospora macrocephala</name>
    <dbReference type="NCBI Taxonomy" id="150177"/>
    <lineage>
        <taxon>Bacteria</taxon>
        <taxon>Bacillati</taxon>
        <taxon>Actinomycetota</taxon>
        <taxon>Actinomycetes</taxon>
        <taxon>Streptosporangiales</taxon>
        <taxon>Streptosporangiaceae</taxon>
        <taxon>Acrocarpospora</taxon>
    </lineage>
</organism>
<evidence type="ECO:0000313" key="2">
    <source>
        <dbReference type="Proteomes" id="UP000331127"/>
    </source>
</evidence>
<name>A0A5M3WVM1_9ACTN</name>
<dbReference type="EMBL" id="BLAE01000019">
    <property type="protein sequence ID" value="GES10188.1"/>
    <property type="molecule type" value="Genomic_DNA"/>
</dbReference>